<feature type="chain" id="PRO_5013099617" evidence="2">
    <location>
        <begin position="23"/>
        <end position="288"/>
    </location>
</feature>
<dbReference type="InterPro" id="IPR013022">
    <property type="entry name" value="Xyl_isomerase-like_TIM-brl"/>
</dbReference>
<keyword evidence="2" id="KW-0732">Signal</keyword>
<gene>
    <name evidence="4" type="ORF">SAMN06296052_102333</name>
</gene>
<dbReference type="PANTHER" id="PTHR43489">
    <property type="entry name" value="ISOMERASE"/>
    <property type="match status" value="1"/>
</dbReference>
<evidence type="ECO:0000256" key="1">
    <source>
        <dbReference type="ARBA" id="ARBA00023235"/>
    </source>
</evidence>
<evidence type="ECO:0000313" key="5">
    <source>
        <dbReference type="Proteomes" id="UP000198432"/>
    </source>
</evidence>
<sequence>MRASFCMALVFLSLWSGFKACAQAIPTLGMIASLEQDSLLHAAGFSFLGESVGKMLSPSLSDTAFLVNKQKIANAKTKVYVCNVLFPSTLKIAGPEVDEDKVLNYLDKVFFRAKQAGIPVIVLGSGGARRLPDNYDYVAAKTAFTALARKMARVAQKHGIILAIENLNSTETNFLTTLQEAADVVKAVDHPHFRLNADIYHMMKENEPPHHIVAAGNIIVYVEVAEKEERTLPGVKGDDFRPYFKALETIGYKGPLFIEGRVNNPKKEIPFAYDYLTRQLREIYAGSK</sequence>
<keyword evidence="1 4" id="KW-0413">Isomerase</keyword>
<dbReference type="InterPro" id="IPR050417">
    <property type="entry name" value="Sugar_Epim/Isomerase"/>
</dbReference>
<name>A0A239C636_9BACT</name>
<protein>
    <submittedName>
        <fullName evidence="4">Sugar phosphate isomerase/epimerase</fullName>
    </submittedName>
</protein>
<organism evidence="4 5">
    <name type="scientific">Pontibacter ummariensis</name>
    <dbReference type="NCBI Taxonomy" id="1610492"/>
    <lineage>
        <taxon>Bacteria</taxon>
        <taxon>Pseudomonadati</taxon>
        <taxon>Bacteroidota</taxon>
        <taxon>Cytophagia</taxon>
        <taxon>Cytophagales</taxon>
        <taxon>Hymenobacteraceae</taxon>
        <taxon>Pontibacter</taxon>
    </lineage>
</organism>
<dbReference type="RefSeq" id="WP_089317799.1">
    <property type="nucleotide sequence ID" value="NZ_FZOQ01000002.1"/>
</dbReference>
<reference evidence="5" key="1">
    <citation type="submission" date="2017-06" db="EMBL/GenBank/DDBJ databases">
        <authorList>
            <person name="Varghese N."/>
            <person name="Submissions S."/>
        </authorList>
    </citation>
    <scope>NUCLEOTIDE SEQUENCE [LARGE SCALE GENOMIC DNA]</scope>
    <source>
        <strain evidence="5">NKM1</strain>
    </source>
</reference>
<dbReference type="OrthoDB" id="9814946at2"/>
<dbReference type="SUPFAM" id="SSF51658">
    <property type="entry name" value="Xylose isomerase-like"/>
    <property type="match status" value="1"/>
</dbReference>
<dbReference type="AlphaFoldDB" id="A0A239C636"/>
<keyword evidence="5" id="KW-1185">Reference proteome</keyword>
<feature type="signal peptide" evidence="2">
    <location>
        <begin position="1"/>
        <end position="22"/>
    </location>
</feature>
<feature type="domain" description="Xylose isomerase-like TIM barrel" evidence="3">
    <location>
        <begin position="90"/>
        <end position="268"/>
    </location>
</feature>
<dbReference type="Pfam" id="PF01261">
    <property type="entry name" value="AP_endonuc_2"/>
    <property type="match status" value="1"/>
</dbReference>
<evidence type="ECO:0000313" key="4">
    <source>
        <dbReference type="EMBL" id="SNS14884.1"/>
    </source>
</evidence>
<proteinExistence type="predicted"/>
<evidence type="ECO:0000259" key="3">
    <source>
        <dbReference type="Pfam" id="PF01261"/>
    </source>
</evidence>
<dbReference type="GO" id="GO:0016853">
    <property type="term" value="F:isomerase activity"/>
    <property type="evidence" value="ECO:0007669"/>
    <property type="project" value="UniProtKB-KW"/>
</dbReference>
<evidence type="ECO:0000256" key="2">
    <source>
        <dbReference type="SAM" id="SignalP"/>
    </source>
</evidence>
<accession>A0A239C636</accession>
<dbReference type="EMBL" id="FZOQ01000002">
    <property type="protein sequence ID" value="SNS14884.1"/>
    <property type="molecule type" value="Genomic_DNA"/>
</dbReference>
<dbReference type="Gene3D" id="3.20.20.150">
    <property type="entry name" value="Divalent-metal-dependent TIM barrel enzymes"/>
    <property type="match status" value="1"/>
</dbReference>
<dbReference type="Proteomes" id="UP000198432">
    <property type="component" value="Unassembled WGS sequence"/>
</dbReference>
<dbReference type="InterPro" id="IPR036237">
    <property type="entry name" value="Xyl_isomerase-like_sf"/>
</dbReference>